<dbReference type="AlphaFoldDB" id="A0E978"/>
<dbReference type="OrthoDB" id="308831at2759"/>
<accession>A0E978</accession>
<dbReference type="RefSeq" id="XP_001459242.1">
    <property type="nucleotide sequence ID" value="XM_001459205.1"/>
</dbReference>
<dbReference type="InParanoid" id="A0E978"/>
<evidence type="ECO:0000313" key="2">
    <source>
        <dbReference type="Proteomes" id="UP000000600"/>
    </source>
</evidence>
<name>A0E978_PARTE</name>
<evidence type="ECO:0000313" key="1">
    <source>
        <dbReference type="EMBL" id="CAK91845.1"/>
    </source>
</evidence>
<dbReference type="EMBL" id="CT868665">
    <property type="protein sequence ID" value="CAK91845.1"/>
    <property type="molecule type" value="Genomic_DNA"/>
</dbReference>
<dbReference type="GeneID" id="5045027"/>
<keyword evidence="2" id="KW-1185">Reference proteome</keyword>
<dbReference type="Proteomes" id="UP000000600">
    <property type="component" value="Unassembled WGS sequence"/>
</dbReference>
<proteinExistence type="predicted"/>
<protein>
    <submittedName>
        <fullName evidence="1">Uncharacterized protein</fullName>
    </submittedName>
</protein>
<dbReference type="KEGG" id="ptm:GSPATT00024576001"/>
<sequence length="264" mass="30675">MNSDLIYLIEKVRHSMESFSLFVLRPPKQPSDINEIISKNKIKAIFYAGTNPPKIEVERFFNVQNTPIKEIVENIHKQLIQQESNVGLMCSETCETSLKIHLNFMVLIEQKGFDELRHDLFENIFSMEYLHQGQSILKPSIIDPVRKDKKMNEQPSLEIKTPQITNNHRIFNGYQKDDQNYLSERSKMILGKEDQVISELFQSDIIIPPFIGLLEASIEAESLVNSIKNISINNQQPLFKKEYKLPARIQFSPFIPNDGFKCFE</sequence>
<reference evidence="1 2" key="1">
    <citation type="journal article" date="2006" name="Nature">
        <title>Global trends of whole-genome duplications revealed by the ciliate Paramecium tetraurelia.</title>
        <authorList>
            <consortium name="Genoscope"/>
            <person name="Aury J.-M."/>
            <person name="Jaillon O."/>
            <person name="Duret L."/>
            <person name="Noel B."/>
            <person name="Jubin C."/>
            <person name="Porcel B.M."/>
            <person name="Segurens B."/>
            <person name="Daubin V."/>
            <person name="Anthouard V."/>
            <person name="Aiach N."/>
            <person name="Arnaiz O."/>
            <person name="Billaut A."/>
            <person name="Beisson J."/>
            <person name="Blanc I."/>
            <person name="Bouhouche K."/>
            <person name="Camara F."/>
            <person name="Duharcourt S."/>
            <person name="Guigo R."/>
            <person name="Gogendeau D."/>
            <person name="Katinka M."/>
            <person name="Keller A.-M."/>
            <person name="Kissmehl R."/>
            <person name="Klotz C."/>
            <person name="Koll F."/>
            <person name="Le Moue A."/>
            <person name="Lepere C."/>
            <person name="Malinsky S."/>
            <person name="Nowacki M."/>
            <person name="Nowak J.K."/>
            <person name="Plattner H."/>
            <person name="Poulain J."/>
            <person name="Ruiz F."/>
            <person name="Serrano V."/>
            <person name="Zagulski M."/>
            <person name="Dessen P."/>
            <person name="Betermier M."/>
            <person name="Weissenbach J."/>
            <person name="Scarpelli C."/>
            <person name="Schachter V."/>
            <person name="Sperling L."/>
            <person name="Meyer E."/>
            <person name="Cohen J."/>
            <person name="Wincker P."/>
        </authorList>
    </citation>
    <scope>NUCLEOTIDE SEQUENCE [LARGE SCALE GENOMIC DNA]</scope>
    <source>
        <strain evidence="1 2">Stock d4-2</strain>
    </source>
</reference>
<gene>
    <name evidence="1" type="ORF">GSPATT00024576001</name>
</gene>
<organism evidence="1 2">
    <name type="scientific">Paramecium tetraurelia</name>
    <dbReference type="NCBI Taxonomy" id="5888"/>
    <lineage>
        <taxon>Eukaryota</taxon>
        <taxon>Sar</taxon>
        <taxon>Alveolata</taxon>
        <taxon>Ciliophora</taxon>
        <taxon>Intramacronucleata</taxon>
        <taxon>Oligohymenophorea</taxon>
        <taxon>Peniculida</taxon>
        <taxon>Parameciidae</taxon>
        <taxon>Paramecium</taxon>
    </lineage>
</organism>
<dbReference type="HOGENOM" id="CLU_1055442_0_0_1"/>
<dbReference type="OMA" id="LMCNERC"/>